<reference evidence="11 12" key="1">
    <citation type="journal article" date="2014" name="Genome Announc.">
        <title>Comparative Genome Analysis of Two Isolates of the Fish Pathogen Piscirickettsia salmonis from Different Hosts Reveals Major Differences in Virulence-Associated Secretion Systems.</title>
        <authorList>
            <person name="Bohle H."/>
            <person name="Henriquez P."/>
            <person name="Grothusen H."/>
            <person name="Navas E."/>
            <person name="Sandoval A."/>
            <person name="Bustamante F."/>
            <person name="Bustos P."/>
            <person name="Mancilla M."/>
        </authorList>
    </citation>
    <scope>NUCLEOTIDE SEQUENCE [LARGE SCALE GENOMIC DNA]</scope>
    <source>
        <strain evidence="12">B1-32597</strain>
    </source>
</reference>
<evidence type="ECO:0000313" key="11">
    <source>
        <dbReference type="EMBL" id="ALB22404.1"/>
    </source>
</evidence>
<dbReference type="SUPFAM" id="SSF58104">
    <property type="entry name" value="Methyl-accepting chemotaxis protein (MCP) signaling domain"/>
    <property type="match status" value="1"/>
</dbReference>
<name>A0AAC8VHD9_PISSA</name>
<evidence type="ECO:0000256" key="1">
    <source>
        <dbReference type="ARBA" id="ARBA00004141"/>
    </source>
</evidence>
<dbReference type="CDD" id="cd06225">
    <property type="entry name" value="HAMP"/>
    <property type="match status" value="1"/>
</dbReference>
<dbReference type="SMART" id="SM00283">
    <property type="entry name" value="MA"/>
    <property type="match status" value="1"/>
</dbReference>
<dbReference type="RefSeq" id="WP_230389143.1">
    <property type="nucleotide sequence ID" value="NZ_CP013801.1"/>
</dbReference>
<gene>
    <name evidence="11" type="ORF">KU39_1221</name>
</gene>
<dbReference type="GO" id="GO:0007165">
    <property type="term" value="P:signal transduction"/>
    <property type="evidence" value="ECO:0007669"/>
    <property type="project" value="UniProtKB-KW"/>
</dbReference>
<dbReference type="Proteomes" id="UP000029558">
    <property type="component" value="Chromosome"/>
</dbReference>
<protein>
    <submittedName>
        <fullName evidence="11">Chemotaxis protein</fullName>
    </submittedName>
</protein>
<feature type="transmembrane region" description="Helical" evidence="8">
    <location>
        <begin position="216"/>
        <end position="243"/>
    </location>
</feature>
<evidence type="ECO:0000259" key="9">
    <source>
        <dbReference type="PROSITE" id="PS50111"/>
    </source>
</evidence>
<proteinExistence type="inferred from homology"/>
<dbReference type="GO" id="GO:0006935">
    <property type="term" value="P:chemotaxis"/>
    <property type="evidence" value="ECO:0007669"/>
    <property type="project" value="InterPro"/>
</dbReference>
<feature type="domain" description="Methyl-accepting transducer" evidence="9">
    <location>
        <begin position="300"/>
        <end position="536"/>
    </location>
</feature>
<dbReference type="SMART" id="SM00304">
    <property type="entry name" value="HAMP"/>
    <property type="match status" value="1"/>
</dbReference>
<dbReference type="Pfam" id="PF00672">
    <property type="entry name" value="HAMP"/>
    <property type="match status" value="1"/>
</dbReference>
<accession>A0AAC8VHD9</accession>
<feature type="domain" description="HAMP" evidence="10">
    <location>
        <begin position="241"/>
        <end position="295"/>
    </location>
</feature>
<dbReference type="GO" id="GO:0016020">
    <property type="term" value="C:membrane"/>
    <property type="evidence" value="ECO:0007669"/>
    <property type="project" value="UniProtKB-SubCell"/>
</dbReference>
<evidence type="ECO:0000256" key="8">
    <source>
        <dbReference type="SAM" id="Phobius"/>
    </source>
</evidence>
<evidence type="ECO:0000256" key="5">
    <source>
        <dbReference type="ARBA" id="ARBA00023224"/>
    </source>
</evidence>
<keyword evidence="4 8" id="KW-0472">Membrane</keyword>
<comment type="similarity">
    <text evidence="6">Belongs to the methyl-accepting chemotaxis (MCP) protein family.</text>
</comment>
<dbReference type="AlphaFoldDB" id="A0AAC8VHD9"/>
<comment type="subcellular location">
    <subcellularLocation>
        <location evidence="1">Membrane</location>
        <topology evidence="1">Multi-pass membrane protein</topology>
    </subcellularLocation>
</comment>
<dbReference type="InterPro" id="IPR004090">
    <property type="entry name" value="Chemotax_Me-accpt_rcpt"/>
</dbReference>
<dbReference type="InterPro" id="IPR004089">
    <property type="entry name" value="MCPsignal_dom"/>
</dbReference>
<evidence type="ECO:0000256" key="6">
    <source>
        <dbReference type="ARBA" id="ARBA00029447"/>
    </source>
</evidence>
<evidence type="ECO:0000256" key="4">
    <source>
        <dbReference type="ARBA" id="ARBA00023136"/>
    </source>
</evidence>
<organism evidence="11 12">
    <name type="scientific">Piscirickettsia salmonis</name>
    <dbReference type="NCBI Taxonomy" id="1238"/>
    <lineage>
        <taxon>Bacteria</taxon>
        <taxon>Pseudomonadati</taxon>
        <taxon>Pseudomonadota</taxon>
        <taxon>Gammaproteobacteria</taxon>
        <taxon>Thiotrichales</taxon>
        <taxon>Piscirickettsiaceae</taxon>
        <taxon>Piscirickettsia</taxon>
    </lineage>
</organism>
<evidence type="ECO:0000256" key="7">
    <source>
        <dbReference type="PROSITE-ProRule" id="PRU00284"/>
    </source>
</evidence>
<evidence type="ECO:0000313" key="12">
    <source>
        <dbReference type="Proteomes" id="UP000029558"/>
    </source>
</evidence>
<dbReference type="PROSITE" id="PS50111">
    <property type="entry name" value="CHEMOTAXIS_TRANSDUC_2"/>
    <property type="match status" value="1"/>
</dbReference>
<dbReference type="GO" id="GO:0004888">
    <property type="term" value="F:transmembrane signaling receptor activity"/>
    <property type="evidence" value="ECO:0007669"/>
    <property type="project" value="InterPro"/>
</dbReference>
<dbReference type="PROSITE" id="PS50885">
    <property type="entry name" value="HAMP"/>
    <property type="match status" value="1"/>
</dbReference>
<evidence type="ECO:0000259" key="10">
    <source>
        <dbReference type="PROSITE" id="PS50885"/>
    </source>
</evidence>
<dbReference type="Gene3D" id="1.10.287.950">
    <property type="entry name" value="Methyl-accepting chemotaxis protein"/>
    <property type="match status" value="1"/>
</dbReference>
<dbReference type="PRINTS" id="PR00260">
    <property type="entry name" value="CHEMTRNSDUCR"/>
</dbReference>
<evidence type="ECO:0000256" key="3">
    <source>
        <dbReference type="ARBA" id="ARBA00022989"/>
    </source>
</evidence>
<dbReference type="PANTHER" id="PTHR32089:SF119">
    <property type="entry name" value="METHYL-ACCEPTING CHEMOTAXIS PROTEIN CTPL"/>
    <property type="match status" value="1"/>
</dbReference>
<dbReference type="CDD" id="cd11386">
    <property type="entry name" value="MCP_signal"/>
    <property type="match status" value="1"/>
</dbReference>
<dbReference type="FunFam" id="1.10.287.950:FF:000001">
    <property type="entry name" value="Methyl-accepting chemotaxis sensory transducer"/>
    <property type="match status" value="1"/>
</dbReference>
<feature type="transmembrane region" description="Helical" evidence="8">
    <location>
        <begin position="20"/>
        <end position="42"/>
    </location>
</feature>
<keyword evidence="5 7" id="KW-0807">Transducer</keyword>
<dbReference type="Pfam" id="PF00015">
    <property type="entry name" value="MCPsignal"/>
    <property type="match status" value="1"/>
</dbReference>
<dbReference type="InterPro" id="IPR003660">
    <property type="entry name" value="HAMP_dom"/>
</dbReference>
<keyword evidence="3 8" id="KW-1133">Transmembrane helix</keyword>
<dbReference type="PANTHER" id="PTHR32089">
    <property type="entry name" value="METHYL-ACCEPTING CHEMOTAXIS PROTEIN MCPB"/>
    <property type="match status" value="1"/>
</dbReference>
<keyword evidence="2 8" id="KW-0812">Transmembrane</keyword>
<evidence type="ECO:0000256" key="2">
    <source>
        <dbReference type="ARBA" id="ARBA00022692"/>
    </source>
</evidence>
<dbReference type="EMBL" id="CP012508">
    <property type="protein sequence ID" value="ALB22404.1"/>
    <property type="molecule type" value="Genomic_DNA"/>
</dbReference>
<sequence>MLMLRYKFLLYPRNLLRKSVLARFVVVLFVVMFICMLGLTYVEYQRQKNNLIMGTEQRVDVFVELLTLVLREPVYNVDEDQIQAVVNSFLKEKTILKISVFGINKDDVLASRWSLSKSFIDLTEEKLRQLGIPKESQARYFKKQPGENGGWEMIAEQGLLSLPAQARPYLTRQLQEHQQQYGVEVKERPILVDGERIGTVDIVFTLKSMQEGLYTLFLHMLFQNILIIGLVLIVTAVLLYQFIVSPMRELGDKLKDIAEGHGDLTALLVIKSEDEIGEVAQHVNGFIGKLRKMVLVIRGEVDNLASAATGLRKFSDEVNSISARQSTETQHVAMSVHEIVSTMHASTEKCEFAAQVAEDAQDVAEHTSEVMLSSIGAIEALSYEVEDASAAIDSQWKQSQNIESILDVIQEIAEETNMLALNAAIEAARAGEKGRGFAVVASEVRVLAQRTQNSAQEVGEMIHALQSSAQKATDVMKRGVGRARVSTEYATDARESLFVILDAIDMMNDQTQSIATSVYQQNTATQEIDANIRNINYLTQTTETGAQHITRTSVELDGLTKRLLTLMKQFKV</sequence>